<evidence type="ECO:0000256" key="5">
    <source>
        <dbReference type="PIRNR" id="PIRNR016557"/>
    </source>
</evidence>
<accession>A0A0A5IDJ6</accession>
<dbReference type="EC" id="3.1.3.48" evidence="5"/>
<name>A0A0A5IDJ6_9BACI</name>
<evidence type="ECO:0000256" key="3">
    <source>
        <dbReference type="ARBA" id="ARBA00022912"/>
    </source>
</evidence>
<dbReference type="PANTHER" id="PTHR39181:SF1">
    <property type="entry name" value="TYROSINE-PROTEIN PHOSPHATASE YWQE"/>
    <property type="match status" value="1"/>
</dbReference>
<dbReference type="OrthoDB" id="9788539at2"/>
<dbReference type="SUPFAM" id="SSF89550">
    <property type="entry name" value="PHP domain-like"/>
    <property type="match status" value="1"/>
</dbReference>
<gene>
    <name evidence="6" type="ORF">N781_01665</name>
</gene>
<dbReference type="Pfam" id="PF19567">
    <property type="entry name" value="CpsB_CapC"/>
    <property type="match status" value="1"/>
</dbReference>
<keyword evidence="7" id="KW-1185">Reference proteome</keyword>
<keyword evidence="3 5" id="KW-0904">Protein phosphatase</keyword>
<protein>
    <recommendedName>
        <fullName evidence="5">Tyrosine-protein phosphatase</fullName>
        <ecNumber evidence="5">3.1.3.48</ecNumber>
    </recommendedName>
</protein>
<organism evidence="6 7">
    <name type="scientific">Pontibacillus halophilus JSM 076056 = DSM 19796</name>
    <dbReference type="NCBI Taxonomy" id="1385510"/>
    <lineage>
        <taxon>Bacteria</taxon>
        <taxon>Bacillati</taxon>
        <taxon>Bacillota</taxon>
        <taxon>Bacilli</taxon>
        <taxon>Bacillales</taxon>
        <taxon>Bacillaceae</taxon>
        <taxon>Pontibacillus</taxon>
    </lineage>
</organism>
<reference evidence="6 7" key="1">
    <citation type="submission" date="2013-08" db="EMBL/GenBank/DDBJ databases">
        <authorList>
            <person name="Huang J."/>
            <person name="Wang G."/>
        </authorList>
    </citation>
    <scope>NUCLEOTIDE SEQUENCE [LARGE SCALE GENOMIC DNA]</scope>
    <source>
        <strain evidence="6 7">JSM 076056</strain>
    </source>
</reference>
<dbReference type="AlphaFoldDB" id="A0A0A5IDJ6"/>
<comment type="caution">
    <text evidence="6">The sequence shown here is derived from an EMBL/GenBank/DDBJ whole genome shotgun (WGS) entry which is preliminary data.</text>
</comment>
<dbReference type="STRING" id="1385510.GCA_000425205_00147"/>
<dbReference type="Gene3D" id="3.20.20.140">
    <property type="entry name" value="Metal-dependent hydrolases"/>
    <property type="match status" value="1"/>
</dbReference>
<dbReference type="PIRSF" id="PIRSF016557">
    <property type="entry name" value="Caps_synth_CpsB"/>
    <property type="match status" value="1"/>
</dbReference>
<dbReference type="RefSeq" id="WP_026798971.1">
    <property type="nucleotide sequence ID" value="NZ_AULI01000001.1"/>
</dbReference>
<evidence type="ECO:0000256" key="4">
    <source>
        <dbReference type="ARBA" id="ARBA00051722"/>
    </source>
</evidence>
<dbReference type="GO" id="GO:0004725">
    <property type="term" value="F:protein tyrosine phosphatase activity"/>
    <property type="evidence" value="ECO:0007669"/>
    <property type="project" value="UniProtKB-UniRule"/>
</dbReference>
<dbReference type="PANTHER" id="PTHR39181">
    <property type="entry name" value="TYROSINE-PROTEIN PHOSPHATASE YWQE"/>
    <property type="match status" value="1"/>
</dbReference>
<evidence type="ECO:0000313" key="6">
    <source>
        <dbReference type="EMBL" id="KGX93917.1"/>
    </source>
</evidence>
<evidence type="ECO:0000256" key="2">
    <source>
        <dbReference type="ARBA" id="ARBA00022801"/>
    </source>
</evidence>
<dbReference type="InterPro" id="IPR016195">
    <property type="entry name" value="Pol/histidinol_Pase-like"/>
</dbReference>
<dbReference type="Proteomes" id="UP000030528">
    <property type="component" value="Unassembled WGS sequence"/>
</dbReference>
<comment type="catalytic activity">
    <reaction evidence="4 5">
        <text>O-phospho-L-tyrosyl-[protein] + H2O = L-tyrosyl-[protein] + phosphate</text>
        <dbReference type="Rhea" id="RHEA:10684"/>
        <dbReference type="Rhea" id="RHEA-COMP:10136"/>
        <dbReference type="Rhea" id="RHEA-COMP:20101"/>
        <dbReference type="ChEBI" id="CHEBI:15377"/>
        <dbReference type="ChEBI" id="CHEBI:43474"/>
        <dbReference type="ChEBI" id="CHEBI:46858"/>
        <dbReference type="ChEBI" id="CHEBI:61978"/>
        <dbReference type="EC" id="3.1.3.48"/>
    </reaction>
</comment>
<dbReference type="eggNOG" id="COG4464">
    <property type="taxonomic scope" value="Bacteria"/>
</dbReference>
<dbReference type="InterPro" id="IPR016667">
    <property type="entry name" value="Caps_polysacc_synth_CpsB/CapC"/>
</dbReference>
<dbReference type="EMBL" id="AVPE01000001">
    <property type="protein sequence ID" value="KGX93917.1"/>
    <property type="molecule type" value="Genomic_DNA"/>
</dbReference>
<comment type="similarity">
    <text evidence="1 5">Belongs to the metallo-dependent hydrolases superfamily. CpsB/CapC family.</text>
</comment>
<evidence type="ECO:0000256" key="1">
    <source>
        <dbReference type="ARBA" id="ARBA00005750"/>
    </source>
</evidence>
<proteinExistence type="inferred from homology"/>
<keyword evidence="2 5" id="KW-0378">Hydrolase</keyword>
<sequence length="255" mass="28629">MIDIHSHILFGVDDGAKTIEDSVAMAQAAVQDGVHAIIATPHHRNGTFVNERTAILQRTEELNKRLVAEEIDLTVLPGQEARLHGKMIEELADGKALPLNDNSGYVFVELPHDQVPRYAKRMLFDLQVEGYTPIVVHPERNKELIQNPDHLYEFVQNGALTQLTAASLVGNFGKKIARFSHQLIESNLVHFLASDAHNTSSRGFVLQKALKEVEETYGKDTMLDFYENAELMVKGERVLVNEPMPVKRKKILGIF</sequence>
<evidence type="ECO:0000313" key="7">
    <source>
        <dbReference type="Proteomes" id="UP000030528"/>
    </source>
</evidence>
<dbReference type="GO" id="GO:0030145">
    <property type="term" value="F:manganese ion binding"/>
    <property type="evidence" value="ECO:0007669"/>
    <property type="project" value="UniProtKB-UniRule"/>
</dbReference>